<gene>
    <name evidence="6" type="ORF">V6N11_010057</name>
</gene>
<dbReference type="PANTHER" id="PTHR33405:SF7">
    <property type="entry name" value="PROTEIN FLX-LIKE 1"/>
    <property type="match status" value="1"/>
</dbReference>
<keyword evidence="3" id="KW-0221">Differentiation</keyword>
<evidence type="ECO:0000313" key="6">
    <source>
        <dbReference type="EMBL" id="KAK8986501.1"/>
    </source>
</evidence>
<keyword evidence="7" id="KW-1185">Reference proteome</keyword>
<evidence type="ECO:0000256" key="3">
    <source>
        <dbReference type="ARBA" id="ARBA00022782"/>
    </source>
</evidence>
<dbReference type="Proteomes" id="UP001396334">
    <property type="component" value="Unassembled WGS sequence"/>
</dbReference>
<accession>A0ABR2PDI6</accession>
<evidence type="ECO:0000256" key="4">
    <source>
        <dbReference type="ARBA" id="ARBA00023054"/>
    </source>
</evidence>
<evidence type="ECO:0000256" key="2">
    <source>
        <dbReference type="ARBA" id="ARBA00022473"/>
    </source>
</evidence>
<keyword evidence="2" id="KW-0217">Developmental protein</keyword>
<comment type="caution">
    <text evidence="6">The sequence shown here is derived from an EMBL/GenBank/DDBJ whole genome shotgun (WGS) entry which is preliminary data.</text>
</comment>
<evidence type="ECO:0000256" key="1">
    <source>
        <dbReference type="ARBA" id="ARBA00005405"/>
    </source>
</evidence>
<protein>
    <submittedName>
        <fullName evidence="6">Uncharacterized protein</fullName>
    </submittedName>
</protein>
<dbReference type="EMBL" id="JBBPBN010000063">
    <property type="protein sequence ID" value="KAK8986501.1"/>
    <property type="molecule type" value="Genomic_DNA"/>
</dbReference>
<proteinExistence type="inferred from homology"/>
<dbReference type="PANTHER" id="PTHR33405">
    <property type="entry name" value="PROTEIN FLX-LIKE 2"/>
    <property type="match status" value="1"/>
</dbReference>
<comment type="similarity">
    <text evidence="1">Belongs to the FLX family.</text>
</comment>
<dbReference type="InterPro" id="IPR040353">
    <property type="entry name" value="FLX/FLX-like"/>
</dbReference>
<keyword evidence="4" id="KW-0175">Coiled coil</keyword>
<keyword evidence="5" id="KW-0287">Flowering</keyword>
<reference evidence="6 7" key="1">
    <citation type="journal article" date="2024" name="G3 (Bethesda)">
        <title>Genome assembly of Hibiscus sabdariffa L. provides insights into metabolisms of medicinal natural products.</title>
        <authorList>
            <person name="Kim T."/>
        </authorList>
    </citation>
    <scope>NUCLEOTIDE SEQUENCE [LARGE SCALE GENOMIC DNA]</scope>
    <source>
        <strain evidence="6">TK-2024</strain>
        <tissue evidence="6">Old leaves</tissue>
    </source>
</reference>
<organism evidence="6 7">
    <name type="scientific">Hibiscus sabdariffa</name>
    <name type="common">roselle</name>
    <dbReference type="NCBI Taxonomy" id="183260"/>
    <lineage>
        <taxon>Eukaryota</taxon>
        <taxon>Viridiplantae</taxon>
        <taxon>Streptophyta</taxon>
        <taxon>Embryophyta</taxon>
        <taxon>Tracheophyta</taxon>
        <taxon>Spermatophyta</taxon>
        <taxon>Magnoliopsida</taxon>
        <taxon>eudicotyledons</taxon>
        <taxon>Gunneridae</taxon>
        <taxon>Pentapetalae</taxon>
        <taxon>rosids</taxon>
        <taxon>malvids</taxon>
        <taxon>Malvales</taxon>
        <taxon>Malvaceae</taxon>
        <taxon>Malvoideae</taxon>
        <taxon>Hibiscus</taxon>
    </lineage>
</organism>
<sequence>MNSEKTNLGWVLESLSPHPAISEERLAAQLQEIQGLLADNQRLAATHVALKQQLEVAQHELHCMAQYADSLRVEKDVQMKEMYDKSVRLEVDLHGVEAVRAELVKVNADMKQLNSVRQDLTGQVQVMSQDLARFTGELQQTPVLMAKIENVKQELHHARSHFTLSVFLSSISLYW</sequence>
<evidence type="ECO:0000313" key="7">
    <source>
        <dbReference type="Proteomes" id="UP001396334"/>
    </source>
</evidence>
<name>A0ABR2PDI6_9ROSI</name>
<evidence type="ECO:0000256" key="5">
    <source>
        <dbReference type="ARBA" id="ARBA00023089"/>
    </source>
</evidence>